<evidence type="ECO:0000313" key="3">
    <source>
        <dbReference type="EMBL" id="KAG8062001.1"/>
    </source>
</evidence>
<feature type="compositionally biased region" description="Basic residues" evidence="1">
    <location>
        <begin position="252"/>
        <end position="272"/>
    </location>
</feature>
<feature type="transmembrane region" description="Helical" evidence="2">
    <location>
        <begin position="149"/>
        <end position="166"/>
    </location>
</feature>
<evidence type="ECO:0000256" key="1">
    <source>
        <dbReference type="SAM" id="MobiDB-lite"/>
    </source>
</evidence>
<feature type="transmembrane region" description="Helical" evidence="2">
    <location>
        <begin position="363"/>
        <end position="392"/>
    </location>
</feature>
<dbReference type="EMBL" id="JAAALK010000286">
    <property type="protein sequence ID" value="KAG8062001.1"/>
    <property type="molecule type" value="Genomic_DNA"/>
</dbReference>
<sequence length="423" mass="44930">MPSPLKERPTGRLGRLLAALRPARGGALPVQTGFPTSLADLVVKNHGRLRKTTASVTASSRRKKRGGEASPSPSPFPSLPPSSQPASPPPPPPSAPAVLPSAQPQRDLPPVEAVRCRHPNGRDFGLGLGLLAVVGVVSLALLVIWSKKVVAVVTVVSCSLFLLESLRSSALSQRQRPAVTKKDDLGGRGYVSPIREAELVSEPRQRSFSDSSRRSEVSTLSIDERSEVGDDSIVAIIGESCEVCDDSSNPKVKAKSRSWRKLIPRKLQKGRKGREADLSASFRSEGNRADAMVTGNVKGTDSSGSRRHGMANQADAVAKSSDYSGSFRDNGDEMENNARPIEIDEPADPAGDGNVGGGIRFPVVVVVAVILVGLVAGKLPAVAFTVLCATFLSSVQRSSCDGGSCDRSFPWRWCRKPPRLVIN</sequence>
<feature type="compositionally biased region" description="Pro residues" evidence="1">
    <location>
        <begin position="72"/>
        <end position="95"/>
    </location>
</feature>
<gene>
    <name evidence="3" type="ORF">GUJ93_ZPchr0003g16620</name>
</gene>
<reference evidence="3" key="1">
    <citation type="journal article" date="2021" name="bioRxiv">
        <title>Whole Genome Assembly and Annotation of Northern Wild Rice, Zizania palustris L., Supports a Whole Genome Duplication in the Zizania Genus.</title>
        <authorList>
            <person name="Haas M."/>
            <person name="Kono T."/>
            <person name="Macchietto M."/>
            <person name="Millas R."/>
            <person name="McGilp L."/>
            <person name="Shao M."/>
            <person name="Duquette J."/>
            <person name="Hirsch C.N."/>
            <person name="Kimball J."/>
        </authorList>
    </citation>
    <scope>NUCLEOTIDE SEQUENCE</scope>
    <source>
        <tissue evidence="3">Fresh leaf tissue</tissue>
    </source>
</reference>
<name>A0A8J5SUT8_ZIZPA</name>
<protein>
    <submittedName>
        <fullName evidence="3">Uncharacterized protein</fullName>
    </submittedName>
</protein>
<accession>A0A8J5SUT8</accession>
<feature type="transmembrane region" description="Helical" evidence="2">
    <location>
        <begin position="124"/>
        <end position="143"/>
    </location>
</feature>
<dbReference type="PANTHER" id="PTHR36381:SF1">
    <property type="entry name" value="ETHYLENE-REGULATED TRANSCRIPT 2 (ERT2)"/>
    <property type="match status" value="1"/>
</dbReference>
<evidence type="ECO:0000256" key="2">
    <source>
        <dbReference type="SAM" id="Phobius"/>
    </source>
</evidence>
<feature type="region of interest" description="Disordered" evidence="1">
    <location>
        <begin position="293"/>
        <end position="315"/>
    </location>
</feature>
<comment type="caution">
    <text evidence="3">The sequence shown here is derived from an EMBL/GenBank/DDBJ whole genome shotgun (WGS) entry which is preliminary data.</text>
</comment>
<proteinExistence type="predicted"/>
<evidence type="ECO:0000313" key="4">
    <source>
        <dbReference type="Proteomes" id="UP000729402"/>
    </source>
</evidence>
<feature type="region of interest" description="Disordered" evidence="1">
    <location>
        <begin position="244"/>
        <end position="281"/>
    </location>
</feature>
<dbReference type="PANTHER" id="PTHR36381">
    <property type="entry name" value="ETHYLENE-REGULATED TRANSCRIPT 2 (ERT2)"/>
    <property type="match status" value="1"/>
</dbReference>
<dbReference type="Proteomes" id="UP000729402">
    <property type="component" value="Unassembled WGS sequence"/>
</dbReference>
<keyword evidence="2" id="KW-1133">Transmembrane helix</keyword>
<dbReference type="AlphaFoldDB" id="A0A8J5SUT8"/>
<keyword evidence="2" id="KW-0472">Membrane</keyword>
<feature type="region of interest" description="Disordered" evidence="1">
    <location>
        <begin position="50"/>
        <end position="109"/>
    </location>
</feature>
<keyword evidence="4" id="KW-1185">Reference proteome</keyword>
<organism evidence="3 4">
    <name type="scientific">Zizania palustris</name>
    <name type="common">Northern wild rice</name>
    <dbReference type="NCBI Taxonomy" id="103762"/>
    <lineage>
        <taxon>Eukaryota</taxon>
        <taxon>Viridiplantae</taxon>
        <taxon>Streptophyta</taxon>
        <taxon>Embryophyta</taxon>
        <taxon>Tracheophyta</taxon>
        <taxon>Spermatophyta</taxon>
        <taxon>Magnoliopsida</taxon>
        <taxon>Liliopsida</taxon>
        <taxon>Poales</taxon>
        <taxon>Poaceae</taxon>
        <taxon>BOP clade</taxon>
        <taxon>Oryzoideae</taxon>
        <taxon>Oryzeae</taxon>
        <taxon>Zizaniinae</taxon>
        <taxon>Zizania</taxon>
    </lineage>
</organism>
<keyword evidence="2" id="KW-0812">Transmembrane</keyword>
<reference evidence="3" key="2">
    <citation type="submission" date="2021-02" db="EMBL/GenBank/DDBJ databases">
        <authorList>
            <person name="Kimball J.A."/>
            <person name="Haas M.W."/>
            <person name="Macchietto M."/>
            <person name="Kono T."/>
            <person name="Duquette J."/>
            <person name="Shao M."/>
        </authorList>
    </citation>
    <scope>NUCLEOTIDE SEQUENCE</scope>
    <source>
        <tissue evidence="3">Fresh leaf tissue</tissue>
    </source>
</reference>
<dbReference type="OrthoDB" id="690172at2759"/>